<sequence>MSRTVNAYAALTSGAPLEPWTYEQRTPREHDVVFDVQFCGICHTDIHMIGPWGQSFPMVPGHEMVGRVTQVGSGVHSLAVGDLVAVGPVVDSCRTCEPCLAGLETYCLEGATGAYGVPDRVDGSPTRGGFADSVVCDERFVHRVPDGLDPAAAAPLLCAGITTYSPLRHWNIGPGSTVGVIGIGGLGHLGIKFARAMGAEVVAFTTSQSKADAALALGAHEVVMSRSETQMAAQANRFDFLLDTVSATYPMTPFVQALKMNGTLCSLGLPSSFDVAPFALAMRRSIAGSGAGGTVETREMLQFCVDHQITADVEMVAPSQINSALERLDRGDVAFRFVVDMAR</sequence>
<accession>A0ABP7ANL8</accession>
<evidence type="ECO:0000256" key="5">
    <source>
        <dbReference type="ARBA" id="ARBA00024074"/>
    </source>
</evidence>
<evidence type="ECO:0000256" key="3">
    <source>
        <dbReference type="ARBA" id="ARBA00022833"/>
    </source>
</evidence>
<proteinExistence type="inferred from homology"/>
<organism evidence="9 10">
    <name type="scientific">Kineosporia mesophila</name>
    <dbReference type="NCBI Taxonomy" id="566012"/>
    <lineage>
        <taxon>Bacteria</taxon>
        <taxon>Bacillati</taxon>
        <taxon>Actinomycetota</taxon>
        <taxon>Actinomycetes</taxon>
        <taxon>Kineosporiales</taxon>
        <taxon>Kineosporiaceae</taxon>
        <taxon>Kineosporia</taxon>
    </lineage>
</organism>
<dbReference type="InterPro" id="IPR020843">
    <property type="entry name" value="ER"/>
</dbReference>
<evidence type="ECO:0000256" key="4">
    <source>
        <dbReference type="ARBA" id="ARBA00023002"/>
    </source>
</evidence>
<comment type="cofactor">
    <cofactor evidence="1 7">
        <name>Zn(2+)</name>
        <dbReference type="ChEBI" id="CHEBI:29105"/>
    </cofactor>
</comment>
<dbReference type="SUPFAM" id="SSF50129">
    <property type="entry name" value="GroES-like"/>
    <property type="match status" value="1"/>
</dbReference>
<keyword evidence="10" id="KW-1185">Reference proteome</keyword>
<dbReference type="InterPro" id="IPR047109">
    <property type="entry name" value="CAD-like"/>
</dbReference>
<dbReference type="PANTHER" id="PTHR42683">
    <property type="entry name" value="ALDEHYDE REDUCTASE"/>
    <property type="match status" value="1"/>
</dbReference>
<dbReference type="InterPro" id="IPR029752">
    <property type="entry name" value="D-isomer_DH_CS1"/>
</dbReference>
<dbReference type="EMBL" id="BAAAZO010000012">
    <property type="protein sequence ID" value="GAA3636341.1"/>
    <property type="molecule type" value="Genomic_DNA"/>
</dbReference>
<evidence type="ECO:0000313" key="10">
    <source>
        <dbReference type="Proteomes" id="UP001501074"/>
    </source>
</evidence>
<keyword evidence="4" id="KW-0560">Oxidoreductase</keyword>
<dbReference type="SUPFAM" id="SSF51735">
    <property type="entry name" value="NAD(P)-binding Rossmann-fold domains"/>
    <property type="match status" value="1"/>
</dbReference>
<dbReference type="EC" id="1.1.1.2" evidence="5"/>
<dbReference type="PROSITE" id="PS00065">
    <property type="entry name" value="D_2_HYDROXYACID_DH_1"/>
    <property type="match status" value="1"/>
</dbReference>
<dbReference type="InterPro" id="IPR013154">
    <property type="entry name" value="ADH-like_N"/>
</dbReference>
<dbReference type="InterPro" id="IPR002328">
    <property type="entry name" value="ADH_Zn_CS"/>
</dbReference>
<dbReference type="SMART" id="SM00829">
    <property type="entry name" value="PKS_ER"/>
    <property type="match status" value="1"/>
</dbReference>
<evidence type="ECO:0000256" key="2">
    <source>
        <dbReference type="ARBA" id="ARBA00022723"/>
    </source>
</evidence>
<dbReference type="InterPro" id="IPR036291">
    <property type="entry name" value="NAD(P)-bd_dom_sf"/>
</dbReference>
<keyword evidence="2 7" id="KW-0479">Metal-binding</keyword>
<evidence type="ECO:0000256" key="6">
    <source>
        <dbReference type="ARBA" id="ARBA00048262"/>
    </source>
</evidence>
<dbReference type="RefSeq" id="WP_231481926.1">
    <property type="nucleotide sequence ID" value="NZ_BAAAZO010000012.1"/>
</dbReference>
<evidence type="ECO:0000256" key="1">
    <source>
        <dbReference type="ARBA" id="ARBA00001947"/>
    </source>
</evidence>
<dbReference type="CDD" id="cd05283">
    <property type="entry name" value="CAD1"/>
    <property type="match status" value="1"/>
</dbReference>
<gene>
    <name evidence="9" type="ORF">GCM10022223_63500</name>
</gene>
<name>A0ABP7ANL8_9ACTN</name>
<dbReference type="InterPro" id="IPR011032">
    <property type="entry name" value="GroES-like_sf"/>
</dbReference>
<evidence type="ECO:0000313" key="9">
    <source>
        <dbReference type="EMBL" id="GAA3636341.1"/>
    </source>
</evidence>
<dbReference type="Gene3D" id="3.40.50.720">
    <property type="entry name" value="NAD(P)-binding Rossmann-like Domain"/>
    <property type="match status" value="1"/>
</dbReference>
<evidence type="ECO:0000259" key="8">
    <source>
        <dbReference type="SMART" id="SM00829"/>
    </source>
</evidence>
<feature type="domain" description="Enoyl reductase (ER)" evidence="8">
    <location>
        <begin position="14"/>
        <end position="339"/>
    </location>
</feature>
<comment type="similarity">
    <text evidence="7">Belongs to the zinc-containing alcohol dehydrogenase family.</text>
</comment>
<dbReference type="InterPro" id="IPR013149">
    <property type="entry name" value="ADH-like_C"/>
</dbReference>
<reference evidence="10" key="1">
    <citation type="journal article" date="2019" name="Int. J. Syst. Evol. Microbiol.">
        <title>The Global Catalogue of Microorganisms (GCM) 10K type strain sequencing project: providing services to taxonomists for standard genome sequencing and annotation.</title>
        <authorList>
            <consortium name="The Broad Institute Genomics Platform"/>
            <consortium name="The Broad Institute Genome Sequencing Center for Infectious Disease"/>
            <person name="Wu L."/>
            <person name="Ma J."/>
        </authorList>
    </citation>
    <scope>NUCLEOTIDE SEQUENCE [LARGE SCALE GENOMIC DNA]</scope>
    <source>
        <strain evidence="10">JCM 16902</strain>
    </source>
</reference>
<dbReference type="Pfam" id="PF08240">
    <property type="entry name" value="ADH_N"/>
    <property type="match status" value="1"/>
</dbReference>
<evidence type="ECO:0000256" key="7">
    <source>
        <dbReference type="RuleBase" id="RU361277"/>
    </source>
</evidence>
<protein>
    <recommendedName>
        <fullName evidence="5">alcohol dehydrogenase (NADP(+))</fullName>
        <ecNumber evidence="5">1.1.1.2</ecNumber>
    </recommendedName>
</protein>
<keyword evidence="3 7" id="KW-0862">Zinc</keyword>
<dbReference type="Gene3D" id="3.90.180.10">
    <property type="entry name" value="Medium-chain alcohol dehydrogenases, catalytic domain"/>
    <property type="match status" value="1"/>
</dbReference>
<comment type="caution">
    <text evidence="9">The sequence shown here is derived from an EMBL/GenBank/DDBJ whole genome shotgun (WGS) entry which is preliminary data.</text>
</comment>
<dbReference type="Proteomes" id="UP001501074">
    <property type="component" value="Unassembled WGS sequence"/>
</dbReference>
<dbReference type="Pfam" id="PF00107">
    <property type="entry name" value="ADH_zinc_N"/>
    <property type="match status" value="1"/>
</dbReference>
<comment type="catalytic activity">
    <reaction evidence="6">
        <text>a primary alcohol + NADP(+) = an aldehyde + NADPH + H(+)</text>
        <dbReference type="Rhea" id="RHEA:15937"/>
        <dbReference type="ChEBI" id="CHEBI:15378"/>
        <dbReference type="ChEBI" id="CHEBI:15734"/>
        <dbReference type="ChEBI" id="CHEBI:17478"/>
        <dbReference type="ChEBI" id="CHEBI:57783"/>
        <dbReference type="ChEBI" id="CHEBI:58349"/>
        <dbReference type="EC" id="1.1.1.2"/>
    </reaction>
</comment>
<dbReference type="PROSITE" id="PS00059">
    <property type="entry name" value="ADH_ZINC"/>
    <property type="match status" value="1"/>
</dbReference>